<name>A0ABS9SKV2_9BACT</name>
<reference evidence="1 2" key="1">
    <citation type="submission" date="2022-02" db="EMBL/GenBank/DDBJ databases">
        <authorList>
            <person name="Min J."/>
        </authorList>
    </citation>
    <scope>NUCLEOTIDE SEQUENCE [LARGE SCALE GENOMIC DNA]</scope>
    <source>
        <strain evidence="1 2">GR10-1</strain>
    </source>
</reference>
<comment type="caution">
    <text evidence="1">The sequence shown here is derived from an EMBL/GenBank/DDBJ whole genome shotgun (WGS) entry which is preliminary data.</text>
</comment>
<keyword evidence="2" id="KW-1185">Reference proteome</keyword>
<dbReference type="Proteomes" id="UP001202248">
    <property type="component" value="Unassembled WGS sequence"/>
</dbReference>
<dbReference type="RefSeq" id="WP_240830631.1">
    <property type="nucleotide sequence ID" value="NZ_JAKWBL010000002.1"/>
</dbReference>
<gene>
    <name evidence="1" type="ORF">MKP09_14180</name>
</gene>
<evidence type="ECO:0000313" key="2">
    <source>
        <dbReference type="Proteomes" id="UP001202248"/>
    </source>
</evidence>
<protein>
    <submittedName>
        <fullName evidence="1">Uncharacterized protein</fullName>
    </submittedName>
</protein>
<accession>A0ABS9SKV2</accession>
<proteinExistence type="predicted"/>
<evidence type="ECO:0000313" key="1">
    <source>
        <dbReference type="EMBL" id="MCH5598970.1"/>
    </source>
</evidence>
<dbReference type="EMBL" id="JAKWBL010000002">
    <property type="protein sequence ID" value="MCH5598970.1"/>
    <property type="molecule type" value="Genomic_DNA"/>
</dbReference>
<sequence>MINQKPLGMLTSLDALSYAEHYNEAIKYDGLDASKMYSQNYLNQYRNRDGVNQEFYPDVNWRDNYFKKVIGYKDTI</sequence>
<organism evidence="1 2">
    <name type="scientific">Niabella ginsengisoli</name>
    <dbReference type="NCBI Taxonomy" id="522298"/>
    <lineage>
        <taxon>Bacteria</taxon>
        <taxon>Pseudomonadati</taxon>
        <taxon>Bacteroidota</taxon>
        <taxon>Chitinophagia</taxon>
        <taxon>Chitinophagales</taxon>
        <taxon>Chitinophagaceae</taxon>
        <taxon>Niabella</taxon>
    </lineage>
</organism>